<feature type="transmembrane region" description="Helical" evidence="2">
    <location>
        <begin position="44"/>
        <end position="61"/>
    </location>
</feature>
<keyword evidence="2" id="KW-1133">Transmembrane helix</keyword>
<protein>
    <submittedName>
        <fullName evidence="3">TIGR02234 family membrane protein</fullName>
    </submittedName>
</protein>
<keyword evidence="2" id="KW-0472">Membrane</keyword>
<gene>
    <name evidence="3" type="ORF">V5S96_03600</name>
</gene>
<keyword evidence="2" id="KW-0812">Transmembrane</keyword>
<keyword evidence="4" id="KW-1185">Reference proteome</keyword>
<evidence type="ECO:0000256" key="2">
    <source>
        <dbReference type="SAM" id="Phobius"/>
    </source>
</evidence>
<proteinExistence type="predicted"/>
<sequence length="222" mass="22362">MGLALAGAVEWASSRMTWIGVEAFDDKSGAATASVTGGTWSKELTAVALLLCAGCVAGLALRRVGRRAVGAVCAAAAAALAWVPVQALVRGVDAQRVHSLLSTTPEGGASTATGGHGAAAGLSEWAEISAVTIHYAGPALSIAGAALALVAGLVLALRPGADAATMNRYERKESRDQRLRHDLEAAPDSGRVLWDALDADIDPTEDGEEPSAGGQRPGGDAS</sequence>
<accession>A0ABU8NXE0</accession>
<comment type="caution">
    <text evidence="3">The sequence shown here is derived from an EMBL/GenBank/DDBJ whole genome shotgun (WGS) entry which is preliminary data.</text>
</comment>
<evidence type="ECO:0000313" key="4">
    <source>
        <dbReference type="Proteomes" id="UP001359781"/>
    </source>
</evidence>
<feature type="compositionally biased region" description="Acidic residues" evidence="1">
    <location>
        <begin position="197"/>
        <end position="209"/>
    </location>
</feature>
<feature type="region of interest" description="Disordered" evidence="1">
    <location>
        <begin position="197"/>
        <end position="222"/>
    </location>
</feature>
<organism evidence="3 4">
    <name type="scientific">Corynebacterium mastitidis</name>
    <dbReference type="NCBI Taxonomy" id="161890"/>
    <lineage>
        <taxon>Bacteria</taxon>
        <taxon>Bacillati</taxon>
        <taxon>Actinomycetota</taxon>
        <taxon>Actinomycetes</taxon>
        <taxon>Mycobacteriales</taxon>
        <taxon>Corynebacteriaceae</taxon>
        <taxon>Corynebacterium</taxon>
    </lineage>
</organism>
<name>A0ABU8NXE0_9CORY</name>
<feature type="transmembrane region" description="Helical" evidence="2">
    <location>
        <begin position="68"/>
        <end position="89"/>
    </location>
</feature>
<dbReference type="Pfam" id="PF09534">
    <property type="entry name" value="Trp_oprn_chp"/>
    <property type="match status" value="1"/>
</dbReference>
<dbReference type="InterPro" id="IPR011746">
    <property type="entry name" value="Trp_synth-assoc_CHP"/>
</dbReference>
<feature type="transmembrane region" description="Helical" evidence="2">
    <location>
        <begin position="135"/>
        <end position="157"/>
    </location>
</feature>
<evidence type="ECO:0000313" key="3">
    <source>
        <dbReference type="EMBL" id="MEJ4099447.1"/>
    </source>
</evidence>
<evidence type="ECO:0000256" key="1">
    <source>
        <dbReference type="SAM" id="MobiDB-lite"/>
    </source>
</evidence>
<dbReference type="EMBL" id="JBAHVJ010000003">
    <property type="protein sequence ID" value="MEJ4099447.1"/>
    <property type="molecule type" value="Genomic_DNA"/>
</dbReference>
<dbReference type="NCBIfam" id="TIGR02234">
    <property type="entry name" value="trp_oprn_chp"/>
    <property type="match status" value="1"/>
</dbReference>
<dbReference type="Proteomes" id="UP001359781">
    <property type="component" value="Unassembled WGS sequence"/>
</dbReference>
<dbReference type="InterPro" id="IPR019051">
    <property type="entry name" value="Trp_biosyn_TM_oprn/chp"/>
</dbReference>
<reference evidence="3 4" key="1">
    <citation type="submission" date="2024-02" db="EMBL/GenBank/DDBJ databases">
        <title>Whole genome sequencing and characterization of Corynebacterium isolated from the ocular surface of dry eye disease sufferers.</title>
        <authorList>
            <person name="Naqvi M."/>
        </authorList>
    </citation>
    <scope>NUCLEOTIDE SEQUENCE [LARGE SCALE GENOMIC DNA]</scope>
    <source>
        <strain evidence="3 4">PCRF</strain>
    </source>
</reference>